<dbReference type="InterPro" id="IPR027806">
    <property type="entry name" value="HARBI1_dom"/>
</dbReference>
<dbReference type="VEuPathDB" id="VectorBase:AATE015093"/>
<dbReference type="EnsemblMetazoa" id="AATE015093-RA">
    <property type="protein sequence ID" value="AATE015093-PA.1"/>
    <property type="gene ID" value="AATE015093"/>
</dbReference>
<evidence type="ECO:0000256" key="7">
    <source>
        <dbReference type="ARBA" id="ARBA00023242"/>
    </source>
</evidence>
<dbReference type="AlphaFoldDB" id="A0A182JBQ5"/>
<comment type="cofactor">
    <cofactor evidence="1">
        <name>a divalent metal cation</name>
        <dbReference type="ChEBI" id="CHEBI:60240"/>
    </cofactor>
</comment>
<dbReference type="PANTHER" id="PTHR22930">
    <property type="match status" value="1"/>
</dbReference>
<dbReference type="Pfam" id="PF13359">
    <property type="entry name" value="DDE_Tnp_4"/>
    <property type="match status" value="1"/>
</dbReference>
<evidence type="ECO:0000259" key="8">
    <source>
        <dbReference type="Pfam" id="PF13359"/>
    </source>
</evidence>
<dbReference type="EnsemblMetazoa" id="ENSAATROPT007298">
    <property type="protein sequence ID" value="ENSAATROPP006530"/>
    <property type="gene ID" value="ENSAATROPG005948"/>
</dbReference>
<keyword evidence="5" id="KW-0479">Metal-binding</keyword>
<dbReference type="Proteomes" id="UP000075880">
    <property type="component" value="Unassembled WGS sequence"/>
</dbReference>
<protein>
    <submittedName>
        <fullName evidence="9">DDE Tnp4 domain-containing protein</fullName>
    </submittedName>
</protein>
<evidence type="ECO:0000256" key="4">
    <source>
        <dbReference type="ARBA" id="ARBA00022722"/>
    </source>
</evidence>
<proteinExistence type="inferred from homology"/>
<dbReference type="GO" id="GO:0005634">
    <property type="term" value="C:nucleus"/>
    <property type="evidence" value="ECO:0007669"/>
    <property type="project" value="UniProtKB-SubCell"/>
</dbReference>
<keyword evidence="6" id="KW-0378">Hydrolase</keyword>
<feature type="domain" description="DDE Tnp4" evidence="8">
    <location>
        <begin position="223"/>
        <end position="385"/>
    </location>
</feature>
<dbReference type="EnsemblMetazoa" id="ENSAATROPT007302">
    <property type="protein sequence ID" value="ENSAATROPP006534"/>
    <property type="gene ID" value="ENSAATROPG005948"/>
</dbReference>
<evidence type="ECO:0000256" key="3">
    <source>
        <dbReference type="ARBA" id="ARBA00006958"/>
    </source>
</evidence>
<keyword evidence="7" id="KW-0539">Nucleus</keyword>
<dbReference type="InterPro" id="IPR045249">
    <property type="entry name" value="HARBI1-like"/>
</dbReference>
<dbReference type="STRING" id="41427.A0A182JBQ5"/>
<dbReference type="PANTHER" id="PTHR22930:SF85">
    <property type="entry name" value="GH03217P-RELATED"/>
    <property type="match status" value="1"/>
</dbReference>
<comment type="similarity">
    <text evidence="3">Belongs to the HARBI1 family.</text>
</comment>
<accession>A0A182JBQ5</accession>
<evidence type="ECO:0000256" key="5">
    <source>
        <dbReference type="ARBA" id="ARBA00022723"/>
    </source>
</evidence>
<name>A0A182JBQ5_ANOAO</name>
<evidence type="ECO:0000256" key="1">
    <source>
        <dbReference type="ARBA" id="ARBA00001968"/>
    </source>
</evidence>
<dbReference type="GO" id="GO:0004518">
    <property type="term" value="F:nuclease activity"/>
    <property type="evidence" value="ECO:0007669"/>
    <property type="project" value="UniProtKB-KW"/>
</dbReference>
<reference evidence="10" key="1">
    <citation type="submission" date="2021-09" db="EMBL/GenBank/DDBJ databases">
        <authorList>
            <consortium name="Infravec"/>
            <person name="Campbell I L."/>
            <person name="Maslen G."/>
            <person name="Yates A."/>
        </authorList>
    </citation>
    <scope>NUCLEOTIDE SEQUENCE [LARGE SCALE GENOMIC DNA]</scope>
    <source>
        <strain evidence="10">Infravec2 EBRE</strain>
    </source>
</reference>
<evidence type="ECO:0000256" key="2">
    <source>
        <dbReference type="ARBA" id="ARBA00004123"/>
    </source>
</evidence>
<keyword evidence="10" id="KW-1185">Reference proteome</keyword>
<evidence type="ECO:0000313" key="9">
    <source>
        <dbReference type="EnsemblMetazoa" id="AATE015093-PA.1"/>
    </source>
</evidence>
<evidence type="ECO:0000313" key="10">
    <source>
        <dbReference type="Proteomes" id="UP000075880"/>
    </source>
</evidence>
<reference evidence="9" key="2">
    <citation type="submission" date="2022-08" db="UniProtKB">
        <authorList>
            <consortium name="EnsemblMetazoa"/>
        </authorList>
    </citation>
    <scope>IDENTIFICATION</scope>
    <source>
        <strain evidence="9">EBRO</strain>
    </source>
</reference>
<evidence type="ECO:0000256" key="6">
    <source>
        <dbReference type="ARBA" id="ARBA00022801"/>
    </source>
</evidence>
<dbReference type="EnsemblMetazoa" id="ENSAATROPT007304">
    <property type="protein sequence ID" value="ENSAATROPP006536"/>
    <property type="gene ID" value="ENSAATROPG005948"/>
</dbReference>
<comment type="subcellular location">
    <subcellularLocation>
        <location evidence="2">Nucleus</location>
    </subcellularLocation>
</comment>
<dbReference type="EnsemblMetazoa" id="ENSAATROPT007300">
    <property type="protein sequence ID" value="ENSAATROPP006532"/>
    <property type="gene ID" value="ENSAATROPG005948"/>
</dbReference>
<keyword evidence="4" id="KW-0540">Nuclease</keyword>
<dbReference type="GO" id="GO:0016787">
    <property type="term" value="F:hydrolase activity"/>
    <property type="evidence" value="ECO:0007669"/>
    <property type="project" value="UniProtKB-KW"/>
</dbReference>
<dbReference type="GO" id="GO:0046872">
    <property type="term" value="F:metal ion binding"/>
    <property type="evidence" value="ECO:0007669"/>
    <property type="project" value="UniProtKB-KW"/>
</dbReference>
<dbReference type="OrthoDB" id="7789363at2759"/>
<sequence length="446" mass="50925">MSNNDNKMVVIEAVSNFRLMVQQLIALHQKRQRDHIVRLRQHFFTKLSRRLHRNFMIYRRKRQQLEEDVVALTPARAPRQRRHSYDRSLLNSFCDQLGSTPFDIEQINMFRMDAGTFSVVCDMVKEELLPGRAPQNIDAPLTLEMKVAIALYVLGSGADYRMVGKRFEVHFTTVRKCVQTFCEALVKASLESEIRMPTTADGLETVSKDFEDFVGIPQCMGIIDCLHVAVNLPSSEPTQYINSKGWGSLVLQAVVDRQGRFINISCNHPGKANDESVLLQSSIYPIMEHGVHPFDQTRSIDGKEVHPFLLGDKGYPLLPWLITPYSPSKLSSAEYSFNVYVAKARNVIGATFERLTGRWKVLDRCLYTNIDVVPDIIATCCILHNITERFRSPYRESWSDCPSVEDATPTQPRWACGIVTAEGEELRNHLAKYMVNNFPNFDDDDD</sequence>
<organism evidence="9">
    <name type="scientific">Anopheles atroparvus</name>
    <name type="common">European mosquito</name>
    <dbReference type="NCBI Taxonomy" id="41427"/>
    <lineage>
        <taxon>Eukaryota</taxon>
        <taxon>Metazoa</taxon>
        <taxon>Ecdysozoa</taxon>
        <taxon>Arthropoda</taxon>
        <taxon>Hexapoda</taxon>
        <taxon>Insecta</taxon>
        <taxon>Pterygota</taxon>
        <taxon>Neoptera</taxon>
        <taxon>Endopterygota</taxon>
        <taxon>Diptera</taxon>
        <taxon>Nematocera</taxon>
        <taxon>Culicoidea</taxon>
        <taxon>Culicidae</taxon>
        <taxon>Anophelinae</taxon>
        <taxon>Anopheles</taxon>
    </lineage>
</organism>